<protein>
    <submittedName>
        <fullName evidence="1">Molybdopterin synthase, large subunit</fullName>
    </submittedName>
</protein>
<dbReference type="InterPro" id="IPR036563">
    <property type="entry name" value="MoaE_sf"/>
</dbReference>
<dbReference type="InterPro" id="IPR003448">
    <property type="entry name" value="Mopterin_biosynth_MoaE"/>
</dbReference>
<dbReference type="CDD" id="cd00756">
    <property type="entry name" value="MoaE"/>
    <property type="match status" value="1"/>
</dbReference>
<gene>
    <name evidence="1" type="primary">moaE</name>
    <name evidence="1" type="ORF">DF3PB_3620004</name>
</gene>
<dbReference type="GO" id="GO:0006777">
    <property type="term" value="P:Mo-molybdopterin cofactor biosynthetic process"/>
    <property type="evidence" value="ECO:0007669"/>
    <property type="project" value="InterPro"/>
</dbReference>
<dbReference type="SUPFAM" id="SSF54690">
    <property type="entry name" value="Molybdopterin synthase subunit MoaE"/>
    <property type="match status" value="1"/>
</dbReference>
<name>A0A380TF01_9ZZZZ</name>
<dbReference type="Gene3D" id="3.90.1170.40">
    <property type="entry name" value="Molybdopterin biosynthesis MoaE subunit"/>
    <property type="match status" value="1"/>
</dbReference>
<accession>A0A380TF01</accession>
<dbReference type="PANTHER" id="PTHR23404">
    <property type="entry name" value="MOLYBDOPTERIN SYNTHASE RELATED"/>
    <property type="match status" value="1"/>
</dbReference>
<sequence length="156" mass="16816">MIRVQRETFDVGAEIAGLCAGDTAAGGVCVFIGRVREFAHGAALQAMTLEHYPGMTERQLQALEAEAQRRWLLEKTLIIHRYGRLLPGEPIVLVITAAGHREAAFDACRFLIDCLKTTAPFWKAEETAAGSRWVDACAADDAATLGWQDGAAEGGS</sequence>
<dbReference type="AlphaFoldDB" id="A0A380TF01"/>
<proteinExistence type="predicted"/>
<organism evidence="1">
    <name type="scientific">metagenome</name>
    <dbReference type="NCBI Taxonomy" id="256318"/>
    <lineage>
        <taxon>unclassified sequences</taxon>
        <taxon>metagenomes</taxon>
    </lineage>
</organism>
<reference evidence="1" key="1">
    <citation type="submission" date="2018-07" db="EMBL/GenBank/DDBJ databases">
        <authorList>
            <person name="Quirk P.G."/>
            <person name="Krulwich T.A."/>
        </authorList>
    </citation>
    <scope>NUCLEOTIDE SEQUENCE</scope>
</reference>
<dbReference type="EMBL" id="UIDG01000293">
    <property type="protein sequence ID" value="SUS07020.1"/>
    <property type="molecule type" value="Genomic_DNA"/>
</dbReference>
<dbReference type="Pfam" id="PF02391">
    <property type="entry name" value="MoaE"/>
    <property type="match status" value="1"/>
</dbReference>
<evidence type="ECO:0000313" key="1">
    <source>
        <dbReference type="EMBL" id="SUS07020.1"/>
    </source>
</evidence>